<evidence type="ECO:0000313" key="4">
    <source>
        <dbReference type="Proteomes" id="UP000248764"/>
    </source>
</evidence>
<evidence type="ECO:0008006" key="5">
    <source>
        <dbReference type="Google" id="ProtNLM"/>
    </source>
</evidence>
<reference evidence="3 4" key="1">
    <citation type="submission" date="2018-01" db="EMBL/GenBank/DDBJ databases">
        <title>Draft genome sequence of Jiangella sp. GTF31.</title>
        <authorList>
            <person name="Sahin N."/>
            <person name="Ay H."/>
            <person name="Saygin H."/>
        </authorList>
    </citation>
    <scope>NUCLEOTIDE SEQUENCE [LARGE SCALE GENOMIC DNA]</scope>
    <source>
        <strain evidence="3 4">GTF31</strain>
    </source>
</reference>
<feature type="chain" id="PRO_5016173617" description="DUF3558 domain-containing protein" evidence="2">
    <location>
        <begin position="31"/>
        <end position="247"/>
    </location>
</feature>
<evidence type="ECO:0000313" key="3">
    <source>
        <dbReference type="EMBL" id="PZF80456.1"/>
    </source>
</evidence>
<feature type="region of interest" description="Disordered" evidence="1">
    <location>
        <begin position="67"/>
        <end position="101"/>
    </location>
</feature>
<dbReference type="RefSeq" id="WP_111257538.1">
    <property type="nucleotide sequence ID" value="NZ_POTW01000087.1"/>
</dbReference>
<keyword evidence="4" id="KW-1185">Reference proteome</keyword>
<dbReference type="Proteomes" id="UP000248764">
    <property type="component" value="Unassembled WGS sequence"/>
</dbReference>
<evidence type="ECO:0000256" key="2">
    <source>
        <dbReference type="SAM" id="SignalP"/>
    </source>
</evidence>
<dbReference type="AlphaFoldDB" id="A0A2W2C3X8"/>
<gene>
    <name evidence="3" type="ORF">C1I92_25970</name>
</gene>
<sequence>MQLIKGAAVSGVAIAALVASGTAAAPSALAASSAAGLAAAAPASATASSTAGLAAVALASAAAASVSSPSLDPPSAGRSPTSSSPSAAPLTARTVPPAVCRPAPPHRHRQWLDGFLLGWVPPGIGPMVTDFEYELDDVGFRSRVWESGPYPDESYRVDLQVTVMRSPSFTDESALREFLVEYLERDPAAWATTAFAHPDGPGFADIGELFWLAAPGVAVRVFGGGEQLDFRDLTRTACAVRQVVPME</sequence>
<feature type="compositionally biased region" description="Low complexity" evidence="1">
    <location>
        <begin position="67"/>
        <end position="94"/>
    </location>
</feature>
<proteinExistence type="predicted"/>
<evidence type="ECO:0000256" key="1">
    <source>
        <dbReference type="SAM" id="MobiDB-lite"/>
    </source>
</evidence>
<dbReference type="EMBL" id="POTW01000087">
    <property type="protein sequence ID" value="PZF80456.1"/>
    <property type="molecule type" value="Genomic_DNA"/>
</dbReference>
<keyword evidence="2" id="KW-0732">Signal</keyword>
<protein>
    <recommendedName>
        <fullName evidence="5">DUF3558 domain-containing protein</fullName>
    </recommendedName>
</protein>
<feature type="signal peptide" evidence="2">
    <location>
        <begin position="1"/>
        <end position="30"/>
    </location>
</feature>
<name>A0A2W2C3X8_9ACTN</name>
<organism evidence="3 4">
    <name type="scientific">Jiangella anatolica</name>
    <dbReference type="NCBI Taxonomy" id="2670374"/>
    <lineage>
        <taxon>Bacteria</taxon>
        <taxon>Bacillati</taxon>
        <taxon>Actinomycetota</taxon>
        <taxon>Actinomycetes</taxon>
        <taxon>Jiangellales</taxon>
        <taxon>Jiangellaceae</taxon>
        <taxon>Jiangella</taxon>
    </lineage>
</organism>
<accession>A0A2W2C3X8</accession>
<comment type="caution">
    <text evidence="3">The sequence shown here is derived from an EMBL/GenBank/DDBJ whole genome shotgun (WGS) entry which is preliminary data.</text>
</comment>